<accession>A0A6J6I8V4</accession>
<evidence type="ECO:0000256" key="2">
    <source>
        <dbReference type="ARBA" id="ARBA00022840"/>
    </source>
</evidence>
<dbReference type="EMBL" id="CAEZVJ010000002">
    <property type="protein sequence ID" value="CAB4620933.1"/>
    <property type="molecule type" value="Genomic_DNA"/>
</dbReference>
<dbReference type="Pfam" id="PF17764">
    <property type="entry name" value="PriA_3primeBD"/>
    <property type="match status" value="1"/>
</dbReference>
<proteinExistence type="predicted"/>
<reference evidence="5" key="1">
    <citation type="submission" date="2020-05" db="EMBL/GenBank/DDBJ databases">
        <authorList>
            <person name="Chiriac C."/>
            <person name="Salcher M."/>
            <person name="Ghai R."/>
            <person name="Kavagutti S V."/>
        </authorList>
    </citation>
    <scope>NUCLEOTIDE SEQUENCE</scope>
</reference>
<protein>
    <submittedName>
        <fullName evidence="5">Unannotated protein</fullName>
    </submittedName>
</protein>
<organism evidence="5">
    <name type="scientific">freshwater metagenome</name>
    <dbReference type="NCBI Taxonomy" id="449393"/>
    <lineage>
        <taxon>unclassified sequences</taxon>
        <taxon>metagenomes</taxon>
        <taxon>ecological metagenomes</taxon>
    </lineage>
</organism>
<dbReference type="PANTHER" id="PTHR30580:SF0">
    <property type="entry name" value="PRIMOSOMAL PROTEIN N"/>
    <property type="match status" value="1"/>
</dbReference>
<dbReference type="Gene3D" id="3.40.50.300">
    <property type="entry name" value="P-loop containing nucleotide triphosphate hydrolases"/>
    <property type="match status" value="1"/>
</dbReference>
<feature type="domain" description="Primosomal protein N' 3' DNA-binding" evidence="4">
    <location>
        <begin position="8"/>
        <end position="109"/>
    </location>
</feature>
<gene>
    <name evidence="5" type="ORF">UFOPK1961_00043</name>
</gene>
<evidence type="ECO:0000256" key="1">
    <source>
        <dbReference type="ARBA" id="ARBA00022741"/>
    </source>
</evidence>
<evidence type="ECO:0000259" key="4">
    <source>
        <dbReference type="Pfam" id="PF17764"/>
    </source>
</evidence>
<dbReference type="InterPro" id="IPR042115">
    <property type="entry name" value="PriA_3primeBD_sf"/>
</dbReference>
<dbReference type="GO" id="GO:0006302">
    <property type="term" value="P:double-strand break repair"/>
    <property type="evidence" value="ECO:0007669"/>
    <property type="project" value="TreeGrafter"/>
</dbReference>
<dbReference type="PANTHER" id="PTHR30580">
    <property type="entry name" value="PRIMOSOMAL PROTEIN N"/>
    <property type="match status" value="1"/>
</dbReference>
<name>A0A6J6I8V4_9ZZZZ</name>
<dbReference type="GO" id="GO:0003677">
    <property type="term" value="F:DNA binding"/>
    <property type="evidence" value="ECO:0007669"/>
    <property type="project" value="UniProtKB-KW"/>
</dbReference>
<dbReference type="GO" id="GO:0006270">
    <property type="term" value="P:DNA replication initiation"/>
    <property type="evidence" value="ECO:0007669"/>
    <property type="project" value="TreeGrafter"/>
</dbReference>
<dbReference type="AlphaFoldDB" id="A0A6J6I8V4"/>
<dbReference type="GO" id="GO:0006310">
    <property type="term" value="P:DNA recombination"/>
    <property type="evidence" value="ECO:0007669"/>
    <property type="project" value="TreeGrafter"/>
</dbReference>
<keyword evidence="2" id="KW-0067">ATP-binding</keyword>
<dbReference type="Gene3D" id="3.40.1440.60">
    <property type="entry name" value="PriA, 3(prime) DNA-binding domain"/>
    <property type="match status" value="1"/>
</dbReference>
<dbReference type="InterPro" id="IPR041222">
    <property type="entry name" value="PriA_3primeBD"/>
</dbReference>
<keyword evidence="1" id="KW-0547">Nucleotide-binding</keyword>
<dbReference type="GO" id="GO:0043138">
    <property type="term" value="F:3'-5' DNA helicase activity"/>
    <property type="evidence" value="ECO:0007669"/>
    <property type="project" value="TreeGrafter"/>
</dbReference>
<sequence>MSRRVAHVIVESPVPRLDRLLDYLIPDELSDEVVVGGRVRVPLGKGGSRRIDAYVVDISDTPTPGVSLSEIESANGSVPVLTPALWVLARTVADRNGGGVADVLRVAIPKRGVRIEKGRSIAAHVMPTPRPSIRSVMSLDAGVSETTQGPTLRSLSQIADLVRVAEAGVIVVVPDWRDLALLSRALEDVPHVTVDSSGTPSERYGRYLDILSGEARVVIGTRAAVYAPVVDLELLVVVDESDPLLEEPHTPYVHARDAAVVRNSIEGGRLVFASITPSVESARFVELGFVEPTTTIPVRPTVMLANDVTDDGFASRARIPTSGWRVLRAALERGPVLVQVSRPGFTPQVVCADCRTPHRCGTCRSLLSGNRDGTVLCRVCGLAPIGVKCSHCSGRETAWSGVGSVRTAEELGRAFPGVPVVVADGEHRALEVPRRPSLVIATRGAEPIVAGGYEAVLIVDGDKELQRPGLRTSENCLRWWGHAAGLAADDASVVLANVDGAFASLFATNQWESIVETELRERRALGFPPSSRAIAVRGTIADLQAVRELDEVTGHRVMGPAKDGDSFRIVILVDYRSAPTVISAIRVHTVSKNATGIRVHCDDLTIFDDVDND</sequence>
<dbReference type="InterPro" id="IPR027417">
    <property type="entry name" value="P-loop_NTPase"/>
</dbReference>
<evidence type="ECO:0000313" key="5">
    <source>
        <dbReference type="EMBL" id="CAB4620933.1"/>
    </source>
</evidence>
<dbReference type="GO" id="GO:0005524">
    <property type="term" value="F:ATP binding"/>
    <property type="evidence" value="ECO:0007669"/>
    <property type="project" value="UniProtKB-KW"/>
</dbReference>
<evidence type="ECO:0000256" key="3">
    <source>
        <dbReference type="ARBA" id="ARBA00023125"/>
    </source>
</evidence>
<keyword evidence="3" id="KW-0238">DNA-binding</keyword>